<reference evidence="1" key="1">
    <citation type="submission" date="2020-03" db="EMBL/GenBank/DDBJ databases">
        <title>The deep terrestrial virosphere.</title>
        <authorList>
            <person name="Holmfeldt K."/>
            <person name="Nilsson E."/>
            <person name="Simone D."/>
            <person name="Lopez-Fernandez M."/>
            <person name="Wu X."/>
            <person name="de Brujin I."/>
            <person name="Lundin D."/>
            <person name="Andersson A."/>
            <person name="Bertilsson S."/>
            <person name="Dopson M."/>
        </authorList>
    </citation>
    <scope>NUCLEOTIDE SEQUENCE</scope>
    <source>
        <strain evidence="1">MM415B01253</strain>
    </source>
</reference>
<accession>A0A6M3IPZ1</accession>
<dbReference type="AlphaFoldDB" id="A0A6M3IPZ1"/>
<evidence type="ECO:0000313" key="1">
    <source>
        <dbReference type="EMBL" id="QJA59630.1"/>
    </source>
</evidence>
<organism evidence="1">
    <name type="scientific">viral metagenome</name>
    <dbReference type="NCBI Taxonomy" id="1070528"/>
    <lineage>
        <taxon>unclassified sequences</taxon>
        <taxon>metagenomes</taxon>
        <taxon>organismal metagenomes</taxon>
    </lineage>
</organism>
<name>A0A6M3IPZ1_9ZZZZ</name>
<protein>
    <submittedName>
        <fullName evidence="1">Uncharacterized protein</fullName>
    </submittedName>
</protein>
<dbReference type="EMBL" id="MT141378">
    <property type="protein sequence ID" value="QJA59630.1"/>
    <property type="molecule type" value="Genomic_DNA"/>
</dbReference>
<sequence length="211" mass="21537">MSIRDIAGQRNDSSNTQTNIKASKEGALWVAQYLPAYALLNAKGVVFGFDTSAGTAKTCVEAMPTTSPEWGLYNSSSDKMLVLLHVAAISQSGTMGLGLAVVGAAAIGVQTVVAADYSGATKTCLNGSGNVPQAFVTNNPTLIGGTPSWVAFDLLNQTSAIAVGTGVKARIDGLLMCPPGGLVGIEVVGLTGTTALYDINGIFAMIDFDGD</sequence>
<proteinExistence type="predicted"/>
<gene>
    <name evidence="1" type="ORF">MM415B01253_0004</name>
</gene>